<dbReference type="AlphaFoldDB" id="A0A8J4CMA3"/>
<accession>A0A8J4CMA3</accession>
<reference evidence="1" key="1">
    <citation type="journal article" date="2021" name="Proc. Natl. Acad. Sci. U.S.A.">
        <title>Three genomes in the algal genus Volvox reveal the fate of a haploid sex-determining region after a transition to homothallism.</title>
        <authorList>
            <person name="Yamamoto K."/>
            <person name="Hamaji T."/>
            <person name="Kawai-Toyooka H."/>
            <person name="Matsuzaki R."/>
            <person name="Takahashi F."/>
            <person name="Nishimura Y."/>
            <person name="Kawachi M."/>
            <person name="Noguchi H."/>
            <person name="Minakuchi Y."/>
            <person name="Umen J.G."/>
            <person name="Toyoda A."/>
            <person name="Nozaki H."/>
        </authorList>
    </citation>
    <scope>NUCLEOTIDE SEQUENCE</scope>
    <source>
        <strain evidence="1">NIES-3786</strain>
    </source>
</reference>
<evidence type="ECO:0000313" key="2">
    <source>
        <dbReference type="Proteomes" id="UP000747110"/>
    </source>
</evidence>
<dbReference type="EMBL" id="BNCP01000021">
    <property type="protein sequence ID" value="GIL81314.1"/>
    <property type="molecule type" value="Genomic_DNA"/>
</dbReference>
<name>A0A8J4CMA3_9CHLO</name>
<protein>
    <submittedName>
        <fullName evidence="1">Uncharacterized protein</fullName>
    </submittedName>
</protein>
<comment type="caution">
    <text evidence="1">The sequence shown here is derived from an EMBL/GenBank/DDBJ whole genome shotgun (WGS) entry which is preliminary data.</text>
</comment>
<sequence>AHKPLKLGPSDLLVLPVRQGSCLVAALVVGGFFPGAAAASGLLAHRPAAASVTAATATAARASAATAARENADCRSFASGFGSGSGADLQLDPAHLTDLTRLAQILAFGIFGSDPNHARYLSTVADHLGLLPLRQQSLSGLVGGVLQAVSELLHQRFSLQLQPVLALAHGHGGGHAVFFTQRGGAGVGPAPSAGMTSMQRDLLLETHTSVQSLSALAASSADPRSTMPYQMGSVASGPAEQNGLSMTDAACPAAVKAVRITLANTLLGEALRVQMSASMLGVEGPMNSTAKE</sequence>
<evidence type="ECO:0000313" key="1">
    <source>
        <dbReference type="EMBL" id="GIL81314.1"/>
    </source>
</evidence>
<dbReference type="Proteomes" id="UP000747110">
    <property type="component" value="Unassembled WGS sequence"/>
</dbReference>
<proteinExistence type="predicted"/>
<gene>
    <name evidence="1" type="ORF">Vretifemale_10250</name>
</gene>
<organism evidence="1 2">
    <name type="scientific">Volvox reticuliferus</name>
    <dbReference type="NCBI Taxonomy" id="1737510"/>
    <lineage>
        <taxon>Eukaryota</taxon>
        <taxon>Viridiplantae</taxon>
        <taxon>Chlorophyta</taxon>
        <taxon>core chlorophytes</taxon>
        <taxon>Chlorophyceae</taxon>
        <taxon>CS clade</taxon>
        <taxon>Chlamydomonadales</taxon>
        <taxon>Volvocaceae</taxon>
        <taxon>Volvox</taxon>
    </lineage>
</organism>
<feature type="non-terminal residue" evidence="1">
    <location>
        <position position="292"/>
    </location>
</feature>
<feature type="non-terminal residue" evidence="1">
    <location>
        <position position="1"/>
    </location>
</feature>
<keyword evidence="2" id="KW-1185">Reference proteome</keyword>